<reference evidence="6 7" key="1">
    <citation type="submission" date="2016-07" db="EMBL/GenBank/DDBJ databases">
        <authorList>
            <person name="Townsley L."/>
            <person name="Shank E.A."/>
        </authorList>
    </citation>
    <scope>NUCLEOTIDE SEQUENCE [LARGE SCALE GENOMIC DNA]</scope>
    <source>
        <strain evidence="6 7">CH01</strain>
    </source>
</reference>
<evidence type="ECO:0000256" key="1">
    <source>
        <dbReference type="ARBA" id="ARBA00001947"/>
    </source>
</evidence>
<keyword evidence="7" id="KW-1185">Reference proteome</keyword>
<comment type="similarity">
    <text evidence="5">Belongs to the creatininase superfamily.</text>
</comment>
<proteinExistence type="inferred from homology"/>
<organism evidence="6 7">
    <name type="scientific">Gottfriedia luciferensis</name>
    <dbReference type="NCBI Taxonomy" id="178774"/>
    <lineage>
        <taxon>Bacteria</taxon>
        <taxon>Bacillati</taxon>
        <taxon>Bacillota</taxon>
        <taxon>Bacilli</taxon>
        <taxon>Bacillales</taxon>
        <taxon>Bacillaceae</taxon>
        <taxon>Gottfriedia</taxon>
    </lineage>
</organism>
<accession>A0ABX2ZSR8</accession>
<comment type="cofactor">
    <cofactor evidence="1">
        <name>Zn(2+)</name>
        <dbReference type="ChEBI" id="CHEBI:29105"/>
    </cofactor>
</comment>
<evidence type="ECO:0000256" key="5">
    <source>
        <dbReference type="ARBA" id="ARBA00024029"/>
    </source>
</evidence>
<evidence type="ECO:0000313" key="6">
    <source>
        <dbReference type="EMBL" id="ODG92437.1"/>
    </source>
</evidence>
<gene>
    <name evidence="6" type="ORF">BED47_19725</name>
</gene>
<dbReference type="EMBL" id="MDKC01000008">
    <property type="protein sequence ID" value="ODG92437.1"/>
    <property type="molecule type" value="Genomic_DNA"/>
</dbReference>
<evidence type="ECO:0000256" key="4">
    <source>
        <dbReference type="ARBA" id="ARBA00022833"/>
    </source>
</evidence>
<sequence length="256" mass="28494">MKSYLLTEMTWEEVMDALHTVKLAIIPIGAHEQHGPHMVESCDAVLAEKMAEKLAEKMYPHVIVTPTVNMGVSHHHLNFPGTISLQPTTLIAILKDMIVSLKHHGIQKFLLLNSHGGNQSTLNVACTMLSEELGLEIYYAKTTASAKLSISESIHSPLFGHSCEREVSEALYLAPHLIRPNKITKGSIQNEGRWKQLRPGKAIQGFYRYEEMTTNGCIGDATKASYEIGEKIVGEALENLSNELQKLLHLEEECKL</sequence>
<dbReference type="Pfam" id="PF02633">
    <property type="entry name" value="Creatininase"/>
    <property type="match status" value="1"/>
</dbReference>
<keyword evidence="3" id="KW-0378">Hydrolase</keyword>
<keyword evidence="4" id="KW-0862">Zinc</keyword>
<comment type="caution">
    <text evidence="6">The sequence shown here is derived from an EMBL/GenBank/DDBJ whole genome shotgun (WGS) entry which is preliminary data.</text>
</comment>
<dbReference type="Proteomes" id="UP000094580">
    <property type="component" value="Unassembled WGS sequence"/>
</dbReference>
<dbReference type="InterPro" id="IPR024087">
    <property type="entry name" value="Creatininase-like_sf"/>
</dbReference>
<dbReference type="PANTHER" id="PTHR35005">
    <property type="entry name" value="3-DEHYDRO-SCYLLO-INOSOSE HYDROLASE"/>
    <property type="match status" value="1"/>
</dbReference>
<dbReference type="InterPro" id="IPR003785">
    <property type="entry name" value="Creatininase/forma_Hydrolase"/>
</dbReference>
<dbReference type="Gene3D" id="3.40.50.10310">
    <property type="entry name" value="Creatininase"/>
    <property type="match status" value="1"/>
</dbReference>
<keyword evidence="2" id="KW-0479">Metal-binding</keyword>
<evidence type="ECO:0000256" key="3">
    <source>
        <dbReference type="ARBA" id="ARBA00022801"/>
    </source>
</evidence>
<dbReference type="PANTHER" id="PTHR35005:SF1">
    <property type="entry name" value="2-AMINO-5-FORMYLAMINO-6-RIBOSYLAMINOPYRIMIDIN-4(3H)-ONE 5'-MONOPHOSPHATE DEFORMYLASE"/>
    <property type="match status" value="1"/>
</dbReference>
<protein>
    <submittedName>
        <fullName evidence="6">Creatinine amidohydrolase</fullName>
    </submittedName>
</protein>
<evidence type="ECO:0000256" key="2">
    <source>
        <dbReference type="ARBA" id="ARBA00022723"/>
    </source>
</evidence>
<dbReference type="RefSeq" id="WP_069033296.1">
    <property type="nucleotide sequence ID" value="NZ_MDKC01000008.1"/>
</dbReference>
<evidence type="ECO:0000313" key="7">
    <source>
        <dbReference type="Proteomes" id="UP000094580"/>
    </source>
</evidence>
<name>A0ABX2ZSR8_9BACI</name>
<dbReference type="SUPFAM" id="SSF102215">
    <property type="entry name" value="Creatininase"/>
    <property type="match status" value="1"/>
</dbReference>